<proteinExistence type="predicted"/>
<keyword evidence="2" id="KW-1185">Reference proteome</keyword>
<reference evidence="1" key="1">
    <citation type="journal article" date="2014" name="Int. J. Syst. Evol. Microbiol.">
        <title>Complete genome sequence of Corynebacterium casei LMG S-19264T (=DSM 44701T), isolated from a smear-ripened cheese.</title>
        <authorList>
            <consortium name="US DOE Joint Genome Institute (JGI-PGF)"/>
            <person name="Walter F."/>
            <person name="Albersmeier A."/>
            <person name="Kalinowski J."/>
            <person name="Ruckert C."/>
        </authorList>
    </citation>
    <scope>NUCLEOTIDE SEQUENCE</scope>
    <source>
        <strain evidence="1">CGMCC 1.6293</strain>
    </source>
</reference>
<reference evidence="1" key="2">
    <citation type="submission" date="2020-09" db="EMBL/GenBank/DDBJ databases">
        <authorList>
            <person name="Sun Q."/>
            <person name="Zhou Y."/>
        </authorList>
    </citation>
    <scope>NUCLEOTIDE SEQUENCE</scope>
    <source>
        <strain evidence="1">CGMCC 1.6293</strain>
    </source>
</reference>
<gene>
    <name evidence="1" type="ORF">GCM10011534_43020</name>
</gene>
<accession>A0A917WNH7</accession>
<dbReference type="EMBL" id="BMLF01000008">
    <property type="protein sequence ID" value="GGM16509.1"/>
    <property type="molecule type" value="Genomic_DNA"/>
</dbReference>
<dbReference type="AlphaFoldDB" id="A0A917WNH7"/>
<sequence>MAWYGLLSVSCGIGANRPKQLFSLIVTWKGPLLPHGLTGLGEDGSLPHPCSYNIANRQGGRQASVPVPSFLYR</sequence>
<name>A0A917WNH7_9RHOB</name>
<protein>
    <submittedName>
        <fullName evidence="1">Uncharacterized protein</fullName>
    </submittedName>
</protein>
<dbReference type="Proteomes" id="UP000649829">
    <property type="component" value="Unassembled WGS sequence"/>
</dbReference>
<evidence type="ECO:0000313" key="2">
    <source>
        <dbReference type="Proteomes" id="UP000649829"/>
    </source>
</evidence>
<evidence type="ECO:0000313" key="1">
    <source>
        <dbReference type="EMBL" id="GGM16509.1"/>
    </source>
</evidence>
<organism evidence="1 2">
    <name type="scientific">Pseudooceanicola nanhaiensis</name>
    <dbReference type="NCBI Taxonomy" id="375761"/>
    <lineage>
        <taxon>Bacteria</taxon>
        <taxon>Pseudomonadati</taxon>
        <taxon>Pseudomonadota</taxon>
        <taxon>Alphaproteobacteria</taxon>
        <taxon>Rhodobacterales</taxon>
        <taxon>Paracoccaceae</taxon>
        <taxon>Pseudooceanicola</taxon>
    </lineage>
</organism>
<comment type="caution">
    <text evidence="1">The sequence shown here is derived from an EMBL/GenBank/DDBJ whole genome shotgun (WGS) entry which is preliminary data.</text>
</comment>